<dbReference type="InterPro" id="IPR042099">
    <property type="entry name" value="ANL_N_sf"/>
</dbReference>
<protein>
    <submittedName>
        <fullName evidence="2">Trans-feruloyl-CoA synthase</fullName>
    </submittedName>
</protein>
<dbReference type="PANTHER" id="PTHR24096">
    <property type="entry name" value="LONG-CHAIN-FATTY-ACID--COA LIGASE"/>
    <property type="match status" value="1"/>
</dbReference>
<dbReference type="GO" id="GO:0016405">
    <property type="term" value="F:CoA-ligase activity"/>
    <property type="evidence" value="ECO:0007669"/>
    <property type="project" value="TreeGrafter"/>
</dbReference>
<dbReference type="Gene3D" id="3.40.50.12780">
    <property type="entry name" value="N-terminal domain of ligase-like"/>
    <property type="match status" value="1"/>
</dbReference>
<dbReference type="OrthoDB" id="9803968at2"/>
<dbReference type="InterPro" id="IPR020845">
    <property type="entry name" value="AMP-binding_CS"/>
</dbReference>
<dbReference type="RefSeq" id="WP_073013957.1">
    <property type="nucleotide sequence ID" value="NZ_FRBW01000003.1"/>
</dbReference>
<organism evidence="2 3">
    <name type="scientific">Roseibium suaedae</name>
    <dbReference type="NCBI Taxonomy" id="735517"/>
    <lineage>
        <taxon>Bacteria</taxon>
        <taxon>Pseudomonadati</taxon>
        <taxon>Pseudomonadota</taxon>
        <taxon>Alphaproteobacteria</taxon>
        <taxon>Hyphomicrobiales</taxon>
        <taxon>Stappiaceae</taxon>
        <taxon>Roseibium</taxon>
    </lineage>
</organism>
<name>A0A1M7KE40_9HYPH</name>
<keyword evidence="3" id="KW-1185">Reference proteome</keyword>
<dbReference type="CDD" id="cd05921">
    <property type="entry name" value="FCS"/>
    <property type="match status" value="1"/>
</dbReference>
<dbReference type="SUPFAM" id="SSF56801">
    <property type="entry name" value="Acetyl-CoA synthetase-like"/>
    <property type="match status" value="1"/>
</dbReference>
<evidence type="ECO:0000313" key="3">
    <source>
        <dbReference type="Proteomes" id="UP000186002"/>
    </source>
</evidence>
<dbReference type="AlphaFoldDB" id="A0A1M7KE40"/>
<sequence>MVTAAQPAGNGSRAAGKVSTWTPEIRWETRANGATYVWRADELAAYPDRMTERLEHWARTTPERTWIAARAKDGSWRRVSYGEALKLVRSLAQGLMNLGLGPDHPVLILSGNSIEHALIALAAQHVGIPSAAVAPAYALVSEDFAKLKDITAQITPGAVFADKAGGYDRAVSTIFDGSVAAIAGDGQFSGRPTISFSELLATEPTDAVDLAASRVGPDTVAKFLFTSGTTGSPKAVIQTQRMMCANQAMVADCYAFLTEEPPVIVDWAPWNHVASGNKVFNMAIYHGGTYYIDEGKPTPKGIAETLKNLREVSPTWYFNVPSGYEMLIHAMESDDQLRESFFKNLKMMMYAGAGMAQHTWDDLIALSTRTVGYPVNLVTGLGATETAPFSLAITETQVSPGNVGIPSQGITLKLVPNGGKLEARLKGPNITPGYWRNPELTAKAFDDEGYYCLGDALRYAVPGDPSKGFYFDGRIAENFKLQTGTWVAVGALRATLVNDLGGLIRDCVITGENHEELGALILPAMPAVRALLGNDCPSSDAEALTHPKLLAELALRLGAHGRKATGSATRITRLIFLDSEPSFDRGEVTDKGSLNQRAILAHRAELVDRLYADGTGVVLPEQQGRA</sequence>
<accession>A0A1M7KE40</accession>
<proteinExistence type="predicted"/>
<evidence type="ECO:0000259" key="1">
    <source>
        <dbReference type="Pfam" id="PF00501"/>
    </source>
</evidence>
<dbReference type="Proteomes" id="UP000186002">
    <property type="component" value="Unassembled WGS sequence"/>
</dbReference>
<reference evidence="2 3" key="1">
    <citation type="submission" date="2016-11" db="EMBL/GenBank/DDBJ databases">
        <authorList>
            <person name="Jaros S."/>
            <person name="Januszkiewicz K."/>
            <person name="Wedrychowicz H."/>
        </authorList>
    </citation>
    <scope>NUCLEOTIDE SEQUENCE [LARGE SCALE GENOMIC DNA]</scope>
    <source>
        <strain evidence="2 3">DSM 22153</strain>
    </source>
</reference>
<dbReference type="STRING" id="735517.SAMN05444272_2807"/>
<dbReference type="Pfam" id="PF00501">
    <property type="entry name" value="AMP-binding"/>
    <property type="match status" value="1"/>
</dbReference>
<feature type="domain" description="AMP-dependent synthetase/ligase" evidence="1">
    <location>
        <begin position="54"/>
        <end position="435"/>
    </location>
</feature>
<dbReference type="PANTHER" id="PTHR24096:SF420">
    <property type="entry name" value="LONG-CHAIN-FATTY-ACID--COA LIGASE-RELATED"/>
    <property type="match status" value="1"/>
</dbReference>
<evidence type="ECO:0000313" key="2">
    <source>
        <dbReference type="EMBL" id="SHM63569.1"/>
    </source>
</evidence>
<dbReference type="InterPro" id="IPR000873">
    <property type="entry name" value="AMP-dep_synth/lig_dom"/>
</dbReference>
<dbReference type="PROSITE" id="PS00455">
    <property type="entry name" value="AMP_BINDING"/>
    <property type="match status" value="1"/>
</dbReference>
<dbReference type="EMBL" id="FRBW01000003">
    <property type="protein sequence ID" value="SHM63569.1"/>
    <property type="molecule type" value="Genomic_DNA"/>
</dbReference>
<gene>
    <name evidence="2" type="ORF">SAMN05444272_2807</name>
</gene>